<evidence type="ECO:0008006" key="4">
    <source>
        <dbReference type="Google" id="ProtNLM"/>
    </source>
</evidence>
<dbReference type="InterPro" id="IPR042099">
    <property type="entry name" value="ANL_N_sf"/>
</dbReference>
<evidence type="ECO:0000259" key="2">
    <source>
        <dbReference type="Pfam" id="PF13193"/>
    </source>
</evidence>
<dbReference type="PANTHER" id="PTHR43767">
    <property type="entry name" value="LONG-CHAIN-FATTY-ACID--COA LIGASE"/>
    <property type="match status" value="1"/>
</dbReference>
<dbReference type="Gene3D" id="3.30.300.30">
    <property type="match status" value="1"/>
</dbReference>
<feature type="non-terminal residue" evidence="3">
    <location>
        <position position="1"/>
    </location>
</feature>
<organism evidence="3">
    <name type="scientific">marine metagenome</name>
    <dbReference type="NCBI Taxonomy" id="408172"/>
    <lineage>
        <taxon>unclassified sequences</taxon>
        <taxon>metagenomes</taxon>
        <taxon>ecological metagenomes</taxon>
    </lineage>
</organism>
<dbReference type="SUPFAM" id="SSF56801">
    <property type="entry name" value="Acetyl-CoA synthetase-like"/>
    <property type="match status" value="1"/>
</dbReference>
<dbReference type="InterPro" id="IPR000873">
    <property type="entry name" value="AMP-dep_synth/lig_dom"/>
</dbReference>
<dbReference type="InterPro" id="IPR025110">
    <property type="entry name" value="AMP-bd_C"/>
</dbReference>
<dbReference type="InterPro" id="IPR050237">
    <property type="entry name" value="ATP-dep_AMP-bd_enzyme"/>
</dbReference>
<gene>
    <name evidence="3" type="ORF">METZ01_LOCUS293919</name>
</gene>
<proteinExistence type="predicted"/>
<sequence length="270" mass="30646">WKIKQNFWDIIKKFGVTYVEAVPSILVALLHVRYDENDYTGIKKLKFIGCGSAPLQIELQNKIYQKFGLKVANLYGLSETGPTHVDYPLDQDWVPGSIGKPLDVNQVHIIDEKGNMLGEDQIGEIIIKGENVFIGYHNNQEIYNQVVLNGFFHTGDLGYKNKDGVFYFTGRKKDLIIKGGVNISPDEIDEIIFKLDEVKEAITIGTEDEYLGEKIITYIVLKDGKKLDGEKVKDFCKKFLSKEKIPDAIEFIESLPKGPSGKVIRREMKN</sequence>
<accession>A0A382LZE4</accession>
<feature type="domain" description="AMP-binding enzyme C-terminal" evidence="2">
    <location>
        <begin position="187"/>
        <end position="262"/>
    </location>
</feature>
<dbReference type="Pfam" id="PF13193">
    <property type="entry name" value="AMP-binding_C"/>
    <property type="match status" value="1"/>
</dbReference>
<protein>
    <recommendedName>
        <fullName evidence="4">AMP-dependent synthetase/ligase domain-containing protein</fullName>
    </recommendedName>
</protein>
<dbReference type="AlphaFoldDB" id="A0A382LZE4"/>
<name>A0A382LZE4_9ZZZZ</name>
<dbReference type="EMBL" id="UINC01089731">
    <property type="protein sequence ID" value="SVC41065.1"/>
    <property type="molecule type" value="Genomic_DNA"/>
</dbReference>
<dbReference type="GO" id="GO:0016877">
    <property type="term" value="F:ligase activity, forming carbon-sulfur bonds"/>
    <property type="evidence" value="ECO:0007669"/>
    <property type="project" value="UniProtKB-ARBA"/>
</dbReference>
<dbReference type="Gene3D" id="3.40.50.12780">
    <property type="entry name" value="N-terminal domain of ligase-like"/>
    <property type="match status" value="1"/>
</dbReference>
<feature type="domain" description="AMP-dependent synthetase/ligase" evidence="1">
    <location>
        <begin position="6"/>
        <end position="137"/>
    </location>
</feature>
<dbReference type="PANTHER" id="PTHR43767:SF10">
    <property type="entry name" value="SURFACTIN SYNTHASE SUBUNIT 1"/>
    <property type="match status" value="1"/>
</dbReference>
<reference evidence="3" key="1">
    <citation type="submission" date="2018-05" db="EMBL/GenBank/DDBJ databases">
        <authorList>
            <person name="Lanie J.A."/>
            <person name="Ng W.-L."/>
            <person name="Kazmierczak K.M."/>
            <person name="Andrzejewski T.M."/>
            <person name="Davidsen T.M."/>
            <person name="Wayne K.J."/>
            <person name="Tettelin H."/>
            <person name="Glass J.I."/>
            <person name="Rusch D."/>
            <person name="Podicherti R."/>
            <person name="Tsui H.-C.T."/>
            <person name="Winkler M.E."/>
        </authorList>
    </citation>
    <scope>NUCLEOTIDE SEQUENCE</scope>
</reference>
<evidence type="ECO:0000259" key="1">
    <source>
        <dbReference type="Pfam" id="PF00501"/>
    </source>
</evidence>
<evidence type="ECO:0000313" key="3">
    <source>
        <dbReference type="EMBL" id="SVC41065.1"/>
    </source>
</evidence>
<dbReference type="Pfam" id="PF00501">
    <property type="entry name" value="AMP-binding"/>
    <property type="match status" value="1"/>
</dbReference>
<dbReference type="InterPro" id="IPR045851">
    <property type="entry name" value="AMP-bd_C_sf"/>
</dbReference>